<protein>
    <submittedName>
        <fullName evidence="2">tRNA-modifying protein YgfZ</fullName>
    </submittedName>
</protein>
<proteinExistence type="predicted"/>
<dbReference type="Pfam" id="PF21130">
    <property type="entry name" value="YgfZ_barrel"/>
    <property type="match status" value="1"/>
</dbReference>
<reference evidence="2" key="2">
    <citation type="submission" date="2022-11" db="EMBL/GenBank/DDBJ databases">
        <title>Prophages regulate Shewanella fidelis motility and biofilm formation: implications for gut colonization dynamics in Ciona robusta.</title>
        <authorList>
            <person name="Natarajan O."/>
            <person name="Gibboney S.L."/>
            <person name="Young M.N."/>
            <person name="Lim S.J."/>
            <person name="Pluta N."/>
            <person name="Atkinson C.G.F."/>
            <person name="Leigh B.A."/>
            <person name="Liberti A."/>
            <person name="Kees E."/>
            <person name="Breitbart M."/>
            <person name="Gralnick J."/>
            <person name="Dishaw L.J."/>
        </authorList>
    </citation>
    <scope>NUCLEOTIDE SEQUENCE</scope>
    <source>
        <strain evidence="2">3313</strain>
    </source>
</reference>
<evidence type="ECO:0000313" key="4">
    <source>
        <dbReference type="Proteomes" id="UP001259340"/>
    </source>
</evidence>
<dbReference type="InterPro" id="IPR029043">
    <property type="entry name" value="GcvT/YgfZ_C"/>
</dbReference>
<dbReference type="PANTHER" id="PTHR22602:SF0">
    <property type="entry name" value="TRANSFERASE CAF17, MITOCHONDRIAL-RELATED"/>
    <property type="match status" value="1"/>
</dbReference>
<dbReference type="InterPro" id="IPR017703">
    <property type="entry name" value="YgfZ/GCV_T_CS"/>
</dbReference>
<dbReference type="Gene3D" id="3.30.70.1630">
    <property type="match status" value="1"/>
</dbReference>
<dbReference type="SUPFAM" id="SSF101790">
    <property type="entry name" value="Aminomethyltransferase beta-barrel domain"/>
    <property type="match status" value="1"/>
</dbReference>
<dbReference type="Proteomes" id="UP001259340">
    <property type="component" value="Unassembled WGS sequence"/>
</dbReference>
<dbReference type="InterPro" id="IPR045179">
    <property type="entry name" value="YgfZ/GcvT"/>
</dbReference>
<feature type="domain" description="tRNA-modifying protein YgfZ-like beta-barrel" evidence="1">
    <location>
        <begin position="237"/>
        <end position="305"/>
    </location>
</feature>
<evidence type="ECO:0000313" key="3">
    <source>
        <dbReference type="EMBL" id="MDW4823255.1"/>
    </source>
</evidence>
<dbReference type="NCBIfam" id="TIGR03317">
    <property type="entry name" value="ygfZ_signature"/>
    <property type="match status" value="1"/>
</dbReference>
<sequence length="321" mass="35313">MTLSTSQPSWPLNGPQPELLVAELSHLGLMSVTGEQGRSFIHGQVTTDISSLETEQWRWGAHCDPKGKMLATFRTFAKDDTLFLMMPRDTLALDLPQLQKYAIFSKAELTDASDAWLLLGVAGEQASAWLTEQFGELNPELTLIDNGMIIHDEGRYILAIDKANADALVAQIEHPIFDASAWQALEILAGYPNLAAHHQNQFVPQMCNVQAINGISFNKGCYMGQETVARMKYRGGNKRALYIVTGTVSAPVTNDSQLEIALEDGEGYRRAGTIIECVQRDEQVLLTAVLANDTDMDAKLRIADDATSQLSLIALPYSLEE</sequence>
<dbReference type="EMBL" id="JAPMLD010000001">
    <property type="protein sequence ID" value="MDW4823255.1"/>
    <property type="molecule type" value="Genomic_DNA"/>
</dbReference>
<dbReference type="Gene3D" id="3.30.70.1400">
    <property type="entry name" value="Aminomethyltransferase beta-barrel domains"/>
    <property type="match status" value="1"/>
</dbReference>
<accession>A0AAW8NQH6</accession>
<dbReference type="GO" id="GO:0016226">
    <property type="term" value="P:iron-sulfur cluster assembly"/>
    <property type="evidence" value="ECO:0007669"/>
    <property type="project" value="TreeGrafter"/>
</dbReference>
<evidence type="ECO:0000313" key="5">
    <source>
        <dbReference type="Proteomes" id="UP001271263"/>
    </source>
</evidence>
<organism evidence="2 4">
    <name type="scientific">Shewanella fidelis</name>
    <dbReference type="NCBI Taxonomy" id="173509"/>
    <lineage>
        <taxon>Bacteria</taxon>
        <taxon>Pseudomonadati</taxon>
        <taxon>Pseudomonadota</taxon>
        <taxon>Gammaproteobacteria</taxon>
        <taxon>Alteromonadales</taxon>
        <taxon>Shewanellaceae</taxon>
        <taxon>Shewanella</taxon>
    </lineage>
</organism>
<reference evidence="3 5" key="1">
    <citation type="journal article" date="2022" name="bioRxiv">
        <title>Prophages regulate Shewanella fidelis 3313 motility and biofilm formation: implications for gut colonization dynamics in Ciona robusta.</title>
        <authorList>
            <person name="Natarajan O."/>
            <person name="Gibboney S.L."/>
            <person name="Young M.N."/>
            <person name="Lim S.J."/>
            <person name="Pluta N."/>
            <person name="Atkinson C.G."/>
            <person name="Leigh B.A."/>
            <person name="Liberti A."/>
            <person name="Kees E.D."/>
            <person name="Breitbart M."/>
            <person name="Gralnick J.A."/>
            <person name="Dishaw L.J."/>
        </authorList>
    </citation>
    <scope>NUCLEOTIDE SEQUENCE [LARGE SCALE GENOMIC DNA]</scope>
    <source>
        <strain evidence="3 5">JG4066</strain>
    </source>
</reference>
<dbReference type="PANTHER" id="PTHR22602">
    <property type="entry name" value="TRANSFERASE CAF17, MITOCHONDRIAL-RELATED"/>
    <property type="match status" value="1"/>
</dbReference>
<dbReference type="Gene3D" id="2.40.30.160">
    <property type="match status" value="1"/>
</dbReference>
<dbReference type="InterPro" id="IPR048451">
    <property type="entry name" value="YgfZ_barrel"/>
</dbReference>
<comment type="caution">
    <text evidence="2">The sequence shown here is derived from an EMBL/GenBank/DDBJ whole genome shotgun (WGS) entry which is preliminary data.</text>
</comment>
<evidence type="ECO:0000313" key="2">
    <source>
        <dbReference type="EMBL" id="MDR8525172.1"/>
    </source>
</evidence>
<dbReference type="RefSeq" id="WP_310655438.1">
    <property type="nucleotide sequence ID" value="NZ_JAPMLA010000002.1"/>
</dbReference>
<dbReference type="Proteomes" id="UP001271263">
    <property type="component" value="Unassembled WGS sequence"/>
</dbReference>
<dbReference type="SUPFAM" id="SSF103025">
    <property type="entry name" value="Folate-binding domain"/>
    <property type="match status" value="1"/>
</dbReference>
<gene>
    <name evidence="2" type="primary">ygfZ</name>
    <name evidence="2" type="ORF">OS133_16225</name>
    <name evidence="3" type="ORF">OS134_04090</name>
</gene>
<dbReference type="AlphaFoldDB" id="A0AAW8NQH6"/>
<evidence type="ECO:0000259" key="1">
    <source>
        <dbReference type="Pfam" id="PF21130"/>
    </source>
</evidence>
<keyword evidence="5" id="KW-1185">Reference proteome</keyword>
<dbReference type="NCBIfam" id="NF007110">
    <property type="entry name" value="PRK09559.1"/>
    <property type="match status" value="1"/>
</dbReference>
<name>A0AAW8NQH6_9GAMM</name>
<dbReference type="EMBL" id="JAPMLE010000001">
    <property type="protein sequence ID" value="MDR8525172.1"/>
    <property type="molecule type" value="Genomic_DNA"/>
</dbReference>